<organism evidence="5 6">
    <name type="scientific">Pycnococcus provasolii</name>
    <dbReference type="NCBI Taxonomy" id="41880"/>
    <lineage>
        <taxon>Eukaryota</taxon>
        <taxon>Viridiplantae</taxon>
        <taxon>Chlorophyta</taxon>
        <taxon>Pseudoscourfieldiophyceae</taxon>
        <taxon>Pseudoscourfieldiales</taxon>
        <taxon>Pycnococcaceae</taxon>
        <taxon>Pycnococcus</taxon>
    </lineage>
</organism>
<dbReference type="GO" id="GO:0000226">
    <property type="term" value="P:microtubule cytoskeleton organization"/>
    <property type="evidence" value="ECO:0007669"/>
    <property type="project" value="TreeGrafter"/>
</dbReference>
<dbReference type="InterPro" id="IPR004344">
    <property type="entry name" value="TTL/TTLL_fam"/>
</dbReference>
<keyword evidence="6" id="KW-1185">Reference proteome</keyword>
<dbReference type="PANTHER" id="PTHR12241">
    <property type="entry name" value="TUBULIN POLYGLUTAMYLASE"/>
    <property type="match status" value="1"/>
</dbReference>
<dbReference type="AlphaFoldDB" id="A0A830H9H3"/>
<evidence type="ECO:0000256" key="4">
    <source>
        <dbReference type="SAM" id="MobiDB-lite"/>
    </source>
</evidence>
<evidence type="ECO:0000256" key="3">
    <source>
        <dbReference type="ARBA" id="ARBA00022840"/>
    </source>
</evidence>
<dbReference type="Gene3D" id="3.30.470.20">
    <property type="entry name" value="ATP-grasp fold, B domain"/>
    <property type="match status" value="1"/>
</dbReference>
<sequence>MAMMPTSTSGAPMVVIAPLPRVPGTPTAVQPPTASHNTAAFQNNSRPAWPPPPVSMHPPSSASSAGNETRDAAGLSGYAADDLANETPQVQAAMHVLPAFATSSASEEALTDVRLAAAEARQVTADARVVLAELREALRSLPNAHTSSSVLNSEFSIPEPMMTTPPVTTTTTATTTTTTTTPPFTKEPQNYYVFDLVALDEGGNASCSRGEMCYHGEAWVSEFLAERLPTRVQRWQDADFIWTFSAEFNFDYSRLHARQMVNHVDGVQNALANKRELFKTLRRYGDSIEPRCDIERFVPSSYDLATEASCAEFMEVLRTQSESGKDGDWLLKPENGSGGEGIILMHGADRLLSHLRNGSRTHEGALDTQSTAISVTAAVAAATAVAAQRTATAVPGAVLPSVMPDPSQPAPPPVPPPLPPCHEGVKTWHANLAQRYLGRPLLIRSLQNRKFNVRAYATVASTKPFVLLIDSVGYVSAAAVSFDAKWTDGANVTQHLTGMHTQQLHVSYSKDRRTYPWDDVAQMVYDEADAATRERMRGELKMLLRQRDARGWSAEVPRGGAAMASSWFREKVFAVVSFALRSGRVQYPLVGYNFNCVALDLLLDSHLNFWVLEVNSYPWMSYETEWGRRYMRSVVEELIDVQLEILRRQRANVSLAGLSRHLKSFVDVENEHERAVTDACPAAITIHPSSS</sequence>
<evidence type="ECO:0000313" key="6">
    <source>
        <dbReference type="Proteomes" id="UP000660262"/>
    </source>
</evidence>
<feature type="region of interest" description="Disordered" evidence="4">
    <location>
        <begin position="156"/>
        <end position="184"/>
    </location>
</feature>
<protein>
    <submittedName>
        <fullName evidence="5">Tubulin tyrosine ligase-like, member 10</fullName>
    </submittedName>
</protein>
<proteinExistence type="predicted"/>
<keyword evidence="3" id="KW-0067">ATP-binding</keyword>
<keyword evidence="2" id="KW-0547">Nucleotide-binding</keyword>
<dbReference type="PROSITE" id="PS51221">
    <property type="entry name" value="TTL"/>
    <property type="match status" value="1"/>
</dbReference>
<dbReference type="GO" id="GO:0005524">
    <property type="term" value="F:ATP binding"/>
    <property type="evidence" value="ECO:0007669"/>
    <property type="project" value="UniProtKB-KW"/>
</dbReference>
<gene>
    <name evidence="5" type="ORF">PPROV_000053400</name>
</gene>
<comment type="caution">
    <text evidence="5">The sequence shown here is derived from an EMBL/GenBank/DDBJ whole genome shotgun (WGS) entry which is preliminary data.</text>
</comment>
<feature type="compositionally biased region" description="Low complexity" evidence="4">
    <location>
        <begin position="164"/>
        <end position="184"/>
    </location>
</feature>
<accession>A0A830H9H3</accession>
<keyword evidence="1 5" id="KW-0436">Ligase</keyword>
<evidence type="ECO:0000256" key="2">
    <source>
        <dbReference type="ARBA" id="ARBA00022741"/>
    </source>
</evidence>
<dbReference type="OrthoDB" id="202825at2759"/>
<feature type="region of interest" description="Disordered" evidence="4">
    <location>
        <begin position="24"/>
        <end position="72"/>
    </location>
</feature>
<dbReference type="GO" id="GO:0070740">
    <property type="term" value="F:tubulin-glutamic acid ligase activity"/>
    <property type="evidence" value="ECO:0007669"/>
    <property type="project" value="TreeGrafter"/>
</dbReference>
<reference evidence="5" key="1">
    <citation type="submission" date="2020-10" db="EMBL/GenBank/DDBJ databases">
        <title>Unveiling of a novel bifunctional photoreceptor, Dualchrome1, isolated from a cosmopolitan green alga.</title>
        <authorList>
            <person name="Suzuki S."/>
            <person name="Kawachi M."/>
        </authorList>
    </citation>
    <scope>NUCLEOTIDE SEQUENCE</scope>
    <source>
        <strain evidence="5">NIES 2893</strain>
    </source>
</reference>
<dbReference type="GO" id="GO:0036064">
    <property type="term" value="C:ciliary basal body"/>
    <property type="evidence" value="ECO:0007669"/>
    <property type="project" value="TreeGrafter"/>
</dbReference>
<name>A0A830H9H3_9CHLO</name>
<dbReference type="Pfam" id="PF03133">
    <property type="entry name" value="TTL"/>
    <property type="match status" value="1"/>
</dbReference>
<dbReference type="Proteomes" id="UP000660262">
    <property type="component" value="Unassembled WGS sequence"/>
</dbReference>
<dbReference type="GO" id="GO:0015631">
    <property type="term" value="F:tubulin binding"/>
    <property type="evidence" value="ECO:0007669"/>
    <property type="project" value="TreeGrafter"/>
</dbReference>
<evidence type="ECO:0000313" key="5">
    <source>
        <dbReference type="EMBL" id="GHP01777.1"/>
    </source>
</evidence>
<dbReference type="EMBL" id="BNJQ01000002">
    <property type="protein sequence ID" value="GHP01777.1"/>
    <property type="molecule type" value="Genomic_DNA"/>
</dbReference>
<feature type="compositionally biased region" description="Polar residues" evidence="4">
    <location>
        <begin position="27"/>
        <end position="46"/>
    </location>
</feature>
<evidence type="ECO:0000256" key="1">
    <source>
        <dbReference type="ARBA" id="ARBA00022598"/>
    </source>
</evidence>